<proteinExistence type="predicted"/>
<dbReference type="InterPro" id="IPR000182">
    <property type="entry name" value="GNAT_dom"/>
</dbReference>
<dbReference type="Gene3D" id="3.40.630.30">
    <property type="match status" value="1"/>
</dbReference>
<gene>
    <name evidence="2" type="ORF">GCM10023320_43950</name>
</gene>
<sequence length="202" mass="22502">MLRTPRLELRPDDDAGLLELVGEAHRGVHPPDRMPFMVPWTDADPDELGRRVLQYHWGVRAALAPDRWTINFLVRLDGRVIGVQGLSATGFRVVREVATGSWIGMRHQGRGFGTEMRAAVLAFAFDHLGAVRARSGAFTDNAASHRVSARLGYRPDGTTWVARRGQRAEEVRLVLTPEGFVRPEWKLEVEGLDACRGLLDAT</sequence>
<dbReference type="PANTHER" id="PTHR43441:SF11">
    <property type="entry name" value="RIBOSOMAL-PROTEIN-SERINE ACETYLTRANSFERASE"/>
    <property type="match status" value="1"/>
</dbReference>
<keyword evidence="3" id="KW-1185">Reference proteome</keyword>
<dbReference type="PANTHER" id="PTHR43441">
    <property type="entry name" value="RIBOSOMAL-PROTEIN-SERINE ACETYLTRANSFERASE"/>
    <property type="match status" value="1"/>
</dbReference>
<accession>A0ABP9NMB2</accession>
<dbReference type="EMBL" id="BAABJO010000016">
    <property type="protein sequence ID" value="GAA5127089.1"/>
    <property type="molecule type" value="Genomic_DNA"/>
</dbReference>
<dbReference type="InterPro" id="IPR051908">
    <property type="entry name" value="Ribosomal_N-acetyltransferase"/>
</dbReference>
<dbReference type="Proteomes" id="UP001500804">
    <property type="component" value="Unassembled WGS sequence"/>
</dbReference>
<comment type="caution">
    <text evidence="2">The sequence shown here is derived from an EMBL/GenBank/DDBJ whole genome shotgun (WGS) entry which is preliminary data.</text>
</comment>
<feature type="domain" description="N-acetyltransferase" evidence="1">
    <location>
        <begin position="7"/>
        <end position="178"/>
    </location>
</feature>
<name>A0ABP9NMB2_9PSEU</name>
<dbReference type="InterPro" id="IPR016181">
    <property type="entry name" value="Acyl_CoA_acyltransferase"/>
</dbReference>
<evidence type="ECO:0000313" key="3">
    <source>
        <dbReference type="Proteomes" id="UP001500804"/>
    </source>
</evidence>
<dbReference type="PROSITE" id="PS51186">
    <property type="entry name" value="GNAT"/>
    <property type="match status" value="1"/>
</dbReference>
<dbReference type="Pfam" id="PF13302">
    <property type="entry name" value="Acetyltransf_3"/>
    <property type="match status" value="1"/>
</dbReference>
<evidence type="ECO:0000259" key="1">
    <source>
        <dbReference type="PROSITE" id="PS51186"/>
    </source>
</evidence>
<organism evidence="2 3">
    <name type="scientific">Pseudonocardia adelaidensis</name>
    <dbReference type="NCBI Taxonomy" id="648754"/>
    <lineage>
        <taxon>Bacteria</taxon>
        <taxon>Bacillati</taxon>
        <taxon>Actinomycetota</taxon>
        <taxon>Actinomycetes</taxon>
        <taxon>Pseudonocardiales</taxon>
        <taxon>Pseudonocardiaceae</taxon>
        <taxon>Pseudonocardia</taxon>
    </lineage>
</organism>
<reference evidence="3" key="1">
    <citation type="journal article" date="2019" name="Int. J. Syst. Evol. Microbiol.">
        <title>The Global Catalogue of Microorganisms (GCM) 10K type strain sequencing project: providing services to taxonomists for standard genome sequencing and annotation.</title>
        <authorList>
            <consortium name="The Broad Institute Genomics Platform"/>
            <consortium name="The Broad Institute Genome Sequencing Center for Infectious Disease"/>
            <person name="Wu L."/>
            <person name="Ma J."/>
        </authorList>
    </citation>
    <scope>NUCLEOTIDE SEQUENCE [LARGE SCALE GENOMIC DNA]</scope>
    <source>
        <strain evidence="3">JCM 18302</strain>
    </source>
</reference>
<dbReference type="SUPFAM" id="SSF55729">
    <property type="entry name" value="Acyl-CoA N-acyltransferases (Nat)"/>
    <property type="match status" value="1"/>
</dbReference>
<evidence type="ECO:0000313" key="2">
    <source>
        <dbReference type="EMBL" id="GAA5127089.1"/>
    </source>
</evidence>
<protein>
    <submittedName>
        <fullName evidence="2">GNAT family protein</fullName>
    </submittedName>
</protein>
<dbReference type="RefSeq" id="WP_345607131.1">
    <property type="nucleotide sequence ID" value="NZ_BAABJO010000016.1"/>
</dbReference>